<feature type="transmembrane region" description="Helical" evidence="1">
    <location>
        <begin position="80"/>
        <end position="101"/>
    </location>
</feature>
<feature type="transmembrane region" description="Helical" evidence="1">
    <location>
        <begin position="6"/>
        <end position="26"/>
    </location>
</feature>
<feature type="transmembrane region" description="Helical" evidence="1">
    <location>
        <begin position="122"/>
        <end position="142"/>
    </location>
</feature>
<dbReference type="EMBL" id="NMQW01000003">
    <property type="protein sequence ID" value="OXM87656.1"/>
    <property type="molecule type" value="Genomic_DNA"/>
</dbReference>
<feature type="transmembrane region" description="Helical" evidence="1">
    <location>
        <begin position="38"/>
        <end position="68"/>
    </location>
</feature>
<keyword evidence="4" id="KW-1185">Reference proteome</keyword>
<dbReference type="InterPro" id="IPR011642">
    <property type="entry name" value="Gate_dom"/>
</dbReference>
<comment type="caution">
    <text evidence="3">The sequence shown here is derived from an EMBL/GenBank/DDBJ whole genome shotgun (WGS) entry which is preliminary data.</text>
</comment>
<feature type="transmembrane region" description="Helical" evidence="1">
    <location>
        <begin position="333"/>
        <end position="355"/>
    </location>
</feature>
<keyword evidence="1" id="KW-0812">Transmembrane</keyword>
<reference evidence="3 4" key="1">
    <citation type="submission" date="2017-07" db="EMBL/GenBank/DDBJ databases">
        <title>Genome sequencing and assembly of Paenibacillus rigui.</title>
        <authorList>
            <person name="Mayilraj S."/>
        </authorList>
    </citation>
    <scope>NUCLEOTIDE SEQUENCE [LARGE SCALE GENOMIC DNA]</scope>
    <source>
        <strain evidence="3 4">JCM 16352</strain>
    </source>
</reference>
<dbReference type="OrthoDB" id="1645614at2"/>
<dbReference type="Proteomes" id="UP000215509">
    <property type="component" value="Unassembled WGS sequence"/>
</dbReference>
<dbReference type="AlphaFoldDB" id="A0A229UVU2"/>
<feature type="transmembrane region" description="Helical" evidence="1">
    <location>
        <begin position="388"/>
        <end position="410"/>
    </location>
</feature>
<proteinExistence type="predicted"/>
<protein>
    <submittedName>
        <fullName evidence="3">Sporulation integral membrane protein YlbJ</fullName>
    </submittedName>
</protein>
<organism evidence="3 4">
    <name type="scientific">Paenibacillus rigui</name>
    <dbReference type="NCBI Taxonomy" id="554312"/>
    <lineage>
        <taxon>Bacteria</taxon>
        <taxon>Bacillati</taxon>
        <taxon>Bacillota</taxon>
        <taxon>Bacilli</taxon>
        <taxon>Bacillales</taxon>
        <taxon>Paenibacillaceae</taxon>
        <taxon>Paenibacillus</taxon>
    </lineage>
</organism>
<keyword evidence="1" id="KW-1133">Transmembrane helix</keyword>
<evidence type="ECO:0000256" key="1">
    <source>
        <dbReference type="SAM" id="Phobius"/>
    </source>
</evidence>
<dbReference type="RefSeq" id="WP_094013582.1">
    <property type="nucleotide sequence ID" value="NZ_NMQW01000003.1"/>
</dbReference>
<feature type="transmembrane region" description="Helical" evidence="1">
    <location>
        <begin position="226"/>
        <end position="244"/>
    </location>
</feature>
<dbReference type="Pfam" id="PF07670">
    <property type="entry name" value="Gate"/>
    <property type="match status" value="1"/>
</dbReference>
<feature type="domain" description="Nucleoside transporter/FeoB GTPase Gate" evidence="2">
    <location>
        <begin position="45"/>
        <end position="121"/>
    </location>
</feature>
<feature type="transmembrane region" description="Helical" evidence="1">
    <location>
        <begin position="306"/>
        <end position="326"/>
    </location>
</feature>
<accession>A0A229UVU2</accession>
<sequence>MKPKKFAAVYLIAFLLLAFMCLMVIFPSESLRASLKGLAIWWDVLFPALFPFFVISEMMLGVGIVHFFGTLLDPMMRPVFRIPGIGGFVMAMGFAAGYPVAAKLTSQLWDQRLVNREEGERLVAFTTSSDPLFLIGAVSVGFFHDASLAAVLAAAHYGSAVVLGLLMRFHGGKPSLAAHSAHTAHAAPQQAPSGSLLLRAFETMHQARLRDGRPLGEMLLQGIRSALQLNMVVGGLVVFFSVVMEVMTSANIMNFCYIGINAILHLFGVPEALSQAVANGFFEVTLGAKAAGGAGTHIPLIYKTAIAAWVLSWAGLSVHAQIVSLLQHTNLRYWPFVTARFVHGILAATAVFVLWKPMESSRTAWAASASVLDVSAPLSTWWRYALPWGLTLLVWVLGGLLVLSVVYLILKRCMKRLV</sequence>
<feature type="transmembrane region" description="Helical" evidence="1">
    <location>
        <begin position="148"/>
        <end position="166"/>
    </location>
</feature>
<evidence type="ECO:0000313" key="4">
    <source>
        <dbReference type="Proteomes" id="UP000215509"/>
    </source>
</evidence>
<dbReference type="InterPro" id="IPR014226">
    <property type="entry name" value="Spore_IM_YlbJ"/>
</dbReference>
<dbReference type="NCBIfam" id="TIGR02871">
    <property type="entry name" value="spore_ylbJ"/>
    <property type="match status" value="1"/>
</dbReference>
<name>A0A229UVU2_9BACL</name>
<keyword evidence="1" id="KW-0472">Membrane</keyword>
<evidence type="ECO:0000259" key="2">
    <source>
        <dbReference type="Pfam" id="PF07670"/>
    </source>
</evidence>
<evidence type="ECO:0000313" key="3">
    <source>
        <dbReference type="EMBL" id="OXM87656.1"/>
    </source>
</evidence>
<gene>
    <name evidence="3" type="primary">ylbJ</name>
    <name evidence="3" type="ORF">CF651_04070</name>
</gene>